<sequence length="60" mass="6576">MKKLILLLMAAGIALAFYAQSTSPKNVWLTVIGLVLFMGGMMWLSSKTPSKNQSNDDDEV</sequence>
<protein>
    <recommendedName>
        <fullName evidence="5">PEP-CTERM protein-sorting domain-containing protein</fullName>
    </recommendedName>
</protein>
<keyword evidence="2" id="KW-0732">Signal</keyword>
<evidence type="ECO:0008006" key="5">
    <source>
        <dbReference type="Google" id="ProtNLM"/>
    </source>
</evidence>
<keyword evidence="1" id="KW-0472">Membrane</keyword>
<dbReference type="Proteomes" id="UP000199354">
    <property type="component" value="Unassembled WGS sequence"/>
</dbReference>
<accession>A0A1G5IT59</accession>
<feature type="transmembrane region" description="Helical" evidence="1">
    <location>
        <begin position="26"/>
        <end position="44"/>
    </location>
</feature>
<feature type="signal peptide" evidence="2">
    <location>
        <begin position="1"/>
        <end position="19"/>
    </location>
</feature>
<feature type="chain" id="PRO_5011579715" description="PEP-CTERM protein-sorting domain-containing protein" evidence="2">
    <location>
        <begin position="20"/>
        <end position="60"/>
    </location>
</feature>
<proteinExistence type="predicted"/>
<dbReference type="STRING" id="490189.SAMN02927903_02380"/>
<evidence type="ECO:0000256" key="1">
    <source>
        <dbReference type="SAM" id="Phobius"/>
    </source>
</evidence>
<keyword evidence="1" id="KW-0812">Transmembrane</keyword>
<dbReference type="AlphaFoldDB" id="A0A1G5IT59"/>
<dbReference type="OrthoDB" id="1449506at2"/>
<evidence type="ECO:0000313" key="4">
    <source>
        <dbReference type="Proteomes" id="UP000199354"/>
    </source>
</evidence>
<evidence type="ECO:0000256" key="2">
    <source>
        <dbReference type="SAM" id="SignalP"/>
    </source>
</evidence>
<reference evidence="3 4" key="1">
    <citation type="submission" date="2016-10" db="EMBL/GenBank/DDBJ databases">
        <authorList>
            <person name="de Groot N.N."/>
        </authorList>
    </citation>
    <scope>NUCLEOTIDE SEQUENCE [LARGE SCALE GENOMIC DNA]</scope>
    <source>
        <strain evidence="3 4">CGMCC 1.7031</strain>
    </source>
</reference>
<gene>
    <name evidence="3" type="ORF">SAMN02927903_02380</name>
</gene>
<keyword evidence="4" id="KW-1185">Reference proteome</keyword>
<dbReference type="EMBL" id="FMVF01000011">
    <property type="protein sequence ID" value="SCY79262.1"/>
    <property type="molecule type" value="Genomic_DNA"/>
</dbReference>
<name>A0A1G5IT59_9FLAO</name>
<keyword evidence="1" id="KW-1133">Transmembrane helix</keyword>
<organism evidence="3 4">
    <name type="scientific">Flavobacterium caeni</name>
    <dbReference type="NCBI Taxonomy" id="490189"/>
    <lineage>
        <taxon>Bacteria</taxon>
        <taxon>Pseudomonadati</taxon>
        <taxon>Bacteroidota</taxon>
        <taxon>Flavobacteriia</taxon>
        <taxon>Flavobacteriales</taxon>
        <taxon>Flavobacteriaceae</taxon>
        <taxon>Flavobacterium</taxon>
    </lineage>
</organism>
<evidence type="ECO:0000313" key="3">
    <source>
        <dbReference type="EMBL" id="SCY79262.1"/>
    </source>
</evidence>
<dbReference type="RefSeq" id="WP_091144059.1">
    <property type="nucleotide sequence ID" value="NZ_FMVF01000011.1"/>
</dbReference>